<evidence type="ECO:0000256" key="2">
    <source>
        <dbReference type="ARBA" id="ARBA00022448"/>
    </source>
</evidence>
<evidence type="ECO:0008006" key="6">
    <source>
        <dbReference type="Google" id="ProtNLM"/>
    </source>
</evidence>
<dbReference type="InterPro" id="IPR011989">
    <property type="entry name" value="ARM-like"/>
</dbReference>
<dbReference type="EMBL" id="MPUH01000121">
    <property type="protein sequence ID" value="OMJ89618.1"/>
    <property type="molecule type" value="Genomic_DNA"/>
</dbReference>
<evidence type="ECO:0000256" key="1">
    <source>
        <dbReference type="ARBA" id="ARBA00010394"/>
    </source>
</evidence>
<organism evidence="4 5">
    <name type="scientific">Stentor coeruleus</name>
    <dbReference type="NCBI Taxonomy" id="5963"/>
    <lineage>
        <taxon>Eukaryota</taxon>
        <taxon>Sar</taxon>
        <taxon>Alveolata</taxon>
        <taxon>Ciliophora</taxon>
        <taxon>Postciliodesmatophora</taxon>
        <taxon>Heterotrichea</taxon>
        <taxon>Heterotrichida</taxon>
        <taxon>Stentoridae</taxon>
        <taxon>Stentor</taxon>
    </lineage>
</organism>
<evidence type="ECO:0000256" key="3">
    <source>
        <dbReference type="ARBA" id="ARBA00022927"/>
    </source>
</evidence>
<evidence type="ECO:0000313" key="4">
    <source>
        <dbReference type="EMBL" id="OMJ89618.1"/>
    </source>
</evidence>
<dbReference type="Proteomes" id="UP000187209">
    <property type="component" value="Unassembled WGS sequence"/>
</dbReference>
<name>A0A1R2CKS6_9CILI</name>
<sequence length="488" mass="56949">METFNKRQKNFQKFDTEKNSEKRHKFAIDLRKSKRKAHIEKMRDKFTPSTNKYPIDAYMGPTDSSEELDNDFEEMELDTHEMIEALKNPYIQNHQEMLERLNAHIMQYPILREEQSISELINLIIPFTSPNTNIELRSVVYCIICNIASGSSTSTDMLLQAQVIPLVFKELENQQKDLYENLFWILGNLMSENQEIFFEIINKNFFQIALRCVTEDLNLPSLQIIGWTLKNAAHYENLLQDKDIDDILEISGKLLNSPYNLVKTEIIQCLAVVARNDEKKILKIIETKLLHKCLDMWEIDDLRLDILKLSANISCGSDDFLQVLIELNILDLLDQVLISNKKNEEIVQAFFILCNIAAGNPNQILILIKHPIFLKSLNGILSNEEQIQKEAAYYIFNLTITCKKETLEYLFSIHYLKKISQALEHIILSECILHLLNAYEKICSIADIENLYKEGCYMILDRLQTHNNPEVYSKCVNILENYYEIFEN</sequence>
<reference evidence="4 5" key="1">
    <citation type="submission" date="2016-11" db="EMBL/GenBank/DDBJ databases">
        <title>The macronuclear genome of Stentor coeruleus: a giant cell with tiny introns.</title>
        <authorList>
            <person name="Slabodnick M."/>
            <person name="Ruby J.G."/>
            <person name="Reiff S.B."/>
            <person name="Swart E.C."/>
            <person name="Gosai S."/>
            <person name="Prabakaran S."/>
            <person name="Witkowska E."/>
            <person name="Larue G.E."/>
            <person name="Fisher S."/>
            <person name="Freeman R.M."/>
            <person name="Gunawardena J."/>
            <person name="Chu W."/>
            <person name="Stover N.A."/>
            <person name="Gregory B.D."/>
            <person name="Nowacki M."/>
            <person name="Derisi J."/>
            <person name="Roy S.W."/>
            <person name="Marshall W.F."/>
            <person name="Sood P."/>
        </authorList>
    </citation>
    <scope>NUCLEOTIDE SEQUENCE [LARGE SCALE GENOMIC DNA]</scope>
    <source>
        <strain evidence="4">WM001</strain>
    </source>
</reference>
<dbReference type="InterPro" id="IPR016024">
    <property type="entry name" value="ARM-type_fold"/>
</dbReference>
<keyword evidence="3" id="KW-0653">Protein transport</keyword>
<dbReference type="SUPFAM" id="SSF48371">
    <property type="entry name" value="ARM repeat"/>
    <property type="match status" value="1"/>
</dbReference>
<dbReference type="GO" id="GO:0015031">
    <property type="term" value="P:protein transport"/>
    <property type="evidence" value="ECO:0007669"/>
    <property type="project" value="UniProtKB-KW"/>
</dbReference>
<protein>
    <recommendedName>
        <fullName evidence="6">Importin subunit alpha</fullName>
    </recommendedName>
</protein>
<comment type="similarity">
    <text evidence="1">Belongs to the importin alpha family.</text>
</comment>
<keyword evidence="5" id="KW-1185">Reference proteome</keyword>
<comment type="caution">
    <text evidence="4">The sequence shown here is derived from an EMBL/GenBank/DDBJ whole genome shotgun (WGS) entry which is preliminary data.</text>
</comment>
<accession>A0A1R2CKS6</accession>
<keyword evidence="2" id="KW-0813">Transport</keyword>
<dbReference type="Gene3D" id="1.25.10.10">
    <property type="entry name" value="Leucine-rich Repeat Variant"/>
    <property type="match status" value="1"/>
</dbReference>
<gene>
    <name evidence="4" type="ORF">SteCoe_8154</name>
</gene>
<evidence type="ECO:0000313" key="5">
    <source>
        <dbReference type="Proteomes" id="UP000187209"/>
    </source>
</evidence>
<dbReference type="OrthoDB" id="29145at2759"/>
<dbReference type="AlphaFoldDB" id="A0A1R2CKS6"/>
<dbReference type="PANTHER" id="PTHR23316">
    <property type="entry name" value="IMPORTIN ALPHA"/>
    <property type="match status" value="1"/>
</dbReference>
<proteinExistence type="inferred from homology"/>